<dbReference type="Proteomes" id="UP000541154">
    <property type="component" value="Unassembled WGS sequence"/>
</dbReference>
<sequence length="70" mass="7838">MSIAGVAQQMLSLLVEIILLQDQLVNSGTGLVWKVTYYGRPAVGMVLLAMLRHQNIPIRREYLGPEQSRT</sequence>
<keyword evidence="1" id="KW-0732">Signal</keyword>
<organism evidence="2 3">
    <name type="scientific">Petromyces alliaceus</name>
    <name type="common">Aspergillus alliaceus</name>
    <dbReference type="NCBI Taxonomy" id="209559"/>
    <lineage>
        <taxon>Eukaryota</taxon>
        <taxon>Fungi</taxon>
        <taxon>Dikarya</taxon>
        <taxon>Ascomycota</taxon>
        <taxon>Pezizomycotina</taxon>
        <taxon>Eurotiomycetes</taxon>
        <taxon>Eurotiomycetidae</taxon>
        <taxon>Eurotiales</taxon>
        <taxon>Aspergillaceae</taxon>
        <taxon>Aspergillus</taxon>
        <taxon>Aspergillus subgen. Circumdati</taxon>
    </lineage>
</organism>
<feature type="chain" id="PRO_5034866142" evidence="1">
    <location>
        <begin position="28"/>
        <end position="70"/>
    </location>
</feature>
<reference evidence="2 3" key="1">
    <citation type="submission" date="2019-04" db="EMBL/GenBank/DDBJ databases">
        <title>Aspergillus burnettii sp. nov., novel species from soil in southeast Queensland.</title>
        <authorList>
            <person name="Gilchrist C.L.M."/>
            <person name="Pitt J.I."/>
            <person name="Lange L."/>
            <person name="Lacey H.J."/>
            <person name="Vuong D."/>
            <person name="Midgley D.J."/>
            <person name="Greenfield P."/>
            <person name="Bradbury M."/>
            <person name="Lacey E."/>
            <person name="Busk P.K."/>
            <person name="Pilgaard B."/>
            <person name="Chooi Y.H."/>
            <person name="Piggott A.M."/>
        </authorList>
    </citation>
    <scope>NUCLEOTIDE SEQUENCE [LARGE SCALE GENOMIC DNA]</scope>
    <source>
        <strain evidence="2 3">FRR 5400</strain>
    </source>
</reference>
<proteinExistence type="predicted"/>
<evidence type="ECO:0000313" key="2">
    <source>
        <dbReference type="EMBL" id="KAF5860623.1"/>
    </source>
</evidence>
<evidence type="ECO:0000256" key="1">
    <source>
        <dbReference type="SAM" id="SignalP"/>
    </source>
</evidence>
<name>A0A8H6A775_PETAA</name>
<feature type="signal peptide" evidence="1">
    <location>
        <begin position="1"/>
        <end position="27"/>
    </location>
</feature>
<accession>A0A8H6A775</accession>
<dbReference type="EMBL" id="SPNV01000124">
    <property type="protein sequence ID" value="KAF5860623.1"/>
    <property type="molecule type" value="Genomic_DNA"/>
</dbReference>
<protein>
    <submittedName>
        <fullName evidence="2">Uncharacterized protein</fullName>
    </submittedName>
</protein>
<comment type="caution">
    <text evidence="2">The sequence shown here is derived from an EMBL/GenBank/DDBJ whole genome shotgun (WGS) entry which is preliminary data.</text>
</comment>
<gene>
    <name evidence="2" type="ORF">ETB97_001327</name>
</gene>
<keyword evidence="3" id="KW-1185">Reference proteome</keyword>
<evidence type="ECO:0000313" key="3">
    <source>
        <dbReference type="Proteomes" id="UP000541154"/>
    </source>
</evidence>
<dbReference type="AlphaFoldDB" id="A0A8H6A775"/>